<name>A0A8S4QRZ2_9NEOP</name>
<evidence type="ECO:0000256" key="1">
    <source>
        <dbReference type="SAM" id="SignalP"/>
    </source>
</evidence>
<organism evidence="2 3">
    <name type="scientific">Pararge aegeria aegeria</name>
    <dbReference type="NCBI Taxonomy" id="348720"/>
    <lineage>
        <taxon>Eukaryota</taxon>
        <taxon>Metazoa</taxon>
        <taxon>Ecdysozoa</taxon>
        <taxon>Arthropoda</taxon>
        <taxon>Hexapoda</taxon>
        <taxon>Insecta</taxon>
        <taxon>Pterygota</taxon>
        <taxon>Neoptera</taxon>
        <taxon>Endopterygota</taxon>
        <taxon>Lepidoptera</taxon>
        <taxon>Glossata</taxon>
        <taxon>Ditrysia</taxon>
        <taxon>Papilionoidea</taxon>
        <taxon>Nymphalidae</taxon>
        <taxon>Satyrinae</taxon>
        <taxon>Satyrini</taxon>
        <taxon>Parargina</taxon>
        <taxon>Pararge</taxon>
    </lineage>
</organism>
<reference evidence="2" key="1">
    <citation type="submission" date="2022-03" db="EMBL/GenBank/DDBJ databases">
        <authorList>
            <person name="Lindestad O."/>
        </authorList>
    </citation>
    <scope>NUCLEOTIDE SEQUENCE</scope>
</reference>
<evidence type="ECO:0000313" key="2">
    <source>
        <dbReference type="EMBL" id="CAH2215729.1"/>
    </source>
</evidence>
<dbReference type="AlphaFoldDB" id="A0A8S4QRZ2"/>
<dbReference type="Proteomes" id="UP000838756">
    <property type="component" value="Unassembled WGS sequence"/>
</dbReference>
<feature type="signal peptide" evidence="1">
    <location>
        <begin position="1"/>
        <end position="17"/>
    </location>
</feature>
<comment type="caution">
    <text evidence="2">The sequence shown here is derived from an EMBL/GenBank/DDBJ whole genome shotgun (WGS) entry which is preliminary data.</text>
</comment>
<sequence>NWMVFIAFILSMVTLFALIAKRKDYPANLYLLAGFVSTNTVFHHAGPVRIGGHTFENIV</sequence>
<protein>
    <submittedName>
        <fullName evidence="2">Jg23993 protein</fullName>
    </submittedName>
</protein>
<keyword evidence="3" id="KW-1185">Reference proteome</keyword>
<feature type="non-terminal residue" evidence="2">
    <location>
        <position position="1"/>
    </location>
</feature>
<dbReference type="EMBL" id="CAKXAJ010012560">
    <property type="protein sequence ID" value="CAH2215729.1"/>
    <property type="molecule type" value="Genomic_DNA"/>
</dbReference>
<gene>
    <name evidence="2" type="primary">jg23993</name>
    <name evidence="2" type="ORF">PAEG_LOCUS3815</name>
</gene>
<accession>A0A8S4QRZ2</accession>
<feature type="chain" id="PRO_5035741982" evidence="1">
    <location>
        <begin position="18"/>
        <end position="59"/>
    </location>
</feature>
<proteinExistence type="predicted"/>
<keyword evidence="1" id="KW-0732">Signal</keyword>
<evidence type="ECO:0000313" key="3">
    <source>
        <dbReference type="Proteomes" id="UP000838756"/>
    </source>
</evidence>